<dbReference type="InterPro" id="IPR050739">
    <property type="entry name" value="MFP"/>
</dbReference>
<dbReference type="Pfam" id="PF25954">
    <property type="entry name" value="Beta-barrel_RND_2"/>
    <property type="match status" value="1"/>
</dbReference>
<dbReference type="InterPro" id="IPR058625">
    <property type="entry name" value="MdtA-like_BSH"/>
</dbReference>
<feature type="coiled-coil region" evidence="1">
    <location>
        <begin position="118"/>
        <end position="175"/>
    </location>
</feature>
<evidence type="ECO:0000313" key="7">
    <source>
        <dbReference type="Proteomes" id="UP001225788"/>
    </source>
</evidence>
<dbReference type="InterPro" id="IPR058792">
    <property type="entry name" value="Beta-barrel_RND_2"/>
</dbReference>
<dbReference type="Proteomes" id="UP001225788">
    <property type="component" value="Plasmid unnamed1"/>
</dbReference>
<dbReference type="EMBL" id="CP132315">
    <property type="protein sequence ID" value="WLS05310.1"/>
    <property type="molecule type" value="Genomic_DNA"/>
</dbReference>
<evidence type="ECO:0000259" key="5">
    <source>
        <dbReference type="Pfam" id="PF25954"/>
    </source>
</evidence>
<reference evidence="6 7" key="1">
    <citation type="submission" date="2023-08" db="EMBL/GenBank/DDBJ databases">
        <title>Pathogen: clinical or host-associated sample.</title>
        <authorList>
            <person name="Hergert J."/>
            <person name="Casey R."/>
            <person name="Wagner J."/>
            <person name="Young E.L."/>
            <person name="Oakeson K.F."/>
        </authorList>
    </citation>
    <scope>NUCLEOTIDE SEQUENCE [LARGE SCALE GENOMIC DNA]</scope>
    <source>
        <strain evidence="6 7">UPHL-collab-2</strain>
        <plasmid evidence="6 7">unnamed1</plasmid>
    </source>
</reference>
<feature type="compositionally biased region" description="Low complexity" evidence="2">
    <location>
        <begin position="7"/>
        <end position="25"/>
    </location>
</feature>
<dbReference type="Gene3D" id="2.40.30.170">
    <property type="match status" value="1"/>
</dbReference>
<proteinExistence type="predicted"/>
<feature type="domain" description="CusB-like beta-barrel" evidence="5">
    <location>
        <begin position="279"/>
        <end position="321"/>
    </location>
</feature>
<keyword evidence="1" id="KW-0175">Coiled coil</keyword>
<organism evidence="6 7">
    <name type="scientific">Shinella oryzae</name>
    <dbReference type="NCBI Taxonomy" id="2871820"/>
    <lineage>
        <taxon>Bacteria</taxon>
        <taxon>Pseudomonadati</taxon>
        <taxon>Pseudomonadota</taxon>
        <taxon>Alphaproteobacteria</taxon>
        <taxon>Hyphomicrobiales</taxon>
        <taxon>Rhizobiaceae</taxon>
        <taxon>Shinella</taxon>
    </lineage>
</organism>
<evidence type="ECO:0000256" key="1">
    <source>
        <dbReference type="SAM" id="Coils"/>
    </source>
</evidence>
<evidence type="ECO:0000259" key="3">
    <source>
        <dbReference type="Pfam" id="PF25876"/>
    </source>
</evidence>
<sequence>MLQKTSPQPIAANAPAVAPAPEAAAPPRPPREYAKFVVPLVVIGAVCVLVGISTQSFDQWTAGADVQTTDNAYIRADLSHLSARAAGNVVSIKVNDFDRVKKGDVILQIDPSDYEAKRDQAKASLDSALAQLDNLTNQENLEKAAIQQAEAQATVARANADLAKTEAARQRLLIDRGAGIQQNKDEAEAKVQTTVASLGAAEAAVLSAKAQLQYTDGQRAQLSANVQSAKAGLKSAELALSYTTIIAPFDGVVSERQVHVGDYVTTGTNAISIVPLPNVYLTANFKETQLSRMREGQAVTITVDSLPGETFHGKVSRLSPASGSQFALLPADNATGNFTKVVQRVPVRIDFNPSEALAHLRAGMSAVVSVSVAPAGR</sequence>
<geneLocation type="plasmid" evidence="6 7">
    <name>unnamed1</name>
</geneLocation>
<dbReference type="Gene3D" id="2.40.50.100">
    <property type="match status" value="1"/>
</dbReference>
<feature type="domain" description="Multidrug resistance protein MdtA-like barrel-sandwich hybrid" evidence="4">
    <location>
        <begin position="82"/>
        <end position="274"/>
    </location>
</feature>
<keyword evidence="7" id="KW-1185">Reference proteome</keyword>
<feature type="domain" description="Multidrug resistance protein MdtA-like alpha-helical hairpin" evidence="3">
    <location>
        <begin position="147"/>
        <end position="215"/>
    </location>
</feature>
<keyword evidence="6" id="KW-0614">Plasmid</keyword>
<dbReference type="PANTHER" id="PTHR30386:SF24">
    <property type="entry name" value="MULTIDRUG RESISTANCE EFFLUX PUMP"/>
    <property type="match status" value="1"/>
</dbReference>
<dbReference type="RefSeq" id="WP_306161764.1">
    <property type="nucleotide sequence ID" value="NZ_CP132315.1"/>
</dbReference>
<dbReference type="InterPro" id="IPR058624">
    <property type="entry name" value="MdtA-like_HH"/>
</dbReference>
<accession>A0ABY9KBE5</accession>
<dbReference type="Pfam" id="PF25917">
    <property type="entry name" value="BSH_RND"/>
    <property type="match status" value="1"/>
</dbReference>
<evidence type="ECO:0000256" key="2">
    <source>
        <dbReference type="SAM" id="MobiDB-lite"/>
    </source>
</evidence>
<gene>
    <name evidence="6" type="ORF">Q9315_24495</name>
</gene>
<evidence type="ECO:0000313" key="6">
    <source>
        <dbReference type="EMBL" id="WLS05310.1"/>
    </source>
</evidence>
<evidence type="ECO:0000259" key="4">
    <source>
        <dbReference type="Pfam" id="PF25917"/>
    </source>
</evidence>
<dbReference type="Gene3D" id="1.10.287.470">
    <property type="entry name" value="Helix hairpin bin"/>
    <property type="match status" value="1"/>
</dbReference>
<protein>
    <submittedName>
        <fullName evidence="6">HlyD family secretion protein</fullName>
    </submittedName>
</protein>
<dbReference type="PANTHER" id="PTHR30386">
    <property type="entry name" value="MEMBRANE FUSION SUBUNIT OF EMRAB-TOLC MULTIDRUG EFFLUX PUMP"/>
    <property type="match status" value="1"/>
</dbReference>
<feature type="region of interest" description="Disordered" evidence="2">
    <location>
        <begin position="1"/>
        <end position="25"/>
    </location>
</feature>
<dbReference type="Pfam" id="PF25876">
    <property type="entry name" value="HH_MFP_RND"/>
    <property type="match status" value="1"/>
</dbReference>
<name>A0ABY9KBE5_9HYPH</name>
<dbReference type="SUPFAM" id="SSF111369">
    <property type="entry name" value="HlyD-like secretion proteins"/>
    <property type="match status" value="2"/>
</dbReference>